<feature type="signal peptide" evidence="1">
    <location>
        <begin position="1"/>
        <end position="23"/>
    </location>
</feature>
<gene>
    <name evidence="2" type="ORF">SAMN05192539_10033</name>
</gene>
<dbReference type="AlphaFoldDB" id="A0A1H6RZL7"/>
<dbReference type="RefSeq" id="WP_245763115.1">
    <property type="nucleotide sequence ID" value="NZ_FNYE01000003.1"/>
</dbReference>
<protein>
    <submittedName>
        <fullName evidence="2">Uncharacterized protein</fullName>
    </submittedName>
</protein>
<name>A0A1H6RZL7_9BURK</name>
<evidence type="ECO:0000256" key="1">
    <source>
        <dbReference type="SAM" id="SignalP"/>
    </source>
</evidence>
<sequence>MKAIFLVLTLLLAFASQCVCTYAADSGTIPNFSDYPVEVYNGHLKVPNYYKKTDGEWRDDMGKLTAPPEINFAGKYYIGSHSCGAGCRYYTLSDLASGSESNALDMFSNDERHSPKTFDGRSYVTSLVSRPDSKMLVAQYHIEQGATSKEECRERIFLLSDEGKKAKPITKTINHCEDFQ</sequence>
<keyword evidence="3" id="KW-1185">Reference proteome</keyword>
<dbReference type="Proteomes" id="UP000198866">
    <property type="component" value="Unassembled WGS sequence"/>
</dbReference>
<keyword evidence="1" id="KW-0732">Signal</keyword>
<evidence type="ECO:0000313" key="2">
    <source>
        <dbReference type="EMBL" id="SEI61109.1"/>
    </source>
</evidence>
<accession>A0A1H6RZL7</accession>
<dbReference type="STRING" id="667676.SAMN05192539_10033"/>
<reference evidence="3" key="1">
    <citation type="submission" date="2016-10" db="EMBL/GenBank/DDBJ databases">
        <authorList>
            <person name="Varghese N."/>
            <person name="Submissions S."/>
        </authorList>
    </citation>
    <scope>NUCLEOTIDE SEQUENCE [LARGE SCALE GENOMIC DNA]</scope>
    <source>
        <strain evidence="3">LMG 26031</strain>
    </source>
</reference>
<organism evidence="2 3">
    <name type="scientific">Paraburkholderia diazotrophica</name>
    <dbReference type="NCBI Taxonomy" id="667676"/>
    <lineage>
        <taxon>Bacteria</taxon>
        <taxon>Pseudomonadati</taxon>
        <taxon>Pseudomonadota</taxon>
        <taxon>Betaproteobacteria</taxon>
        <taxon>Burkholderiales</taxon>
        <taxon>Burkholderiaceae</taxon>
        <taxon>Paraburkholderia</taxon>
    </lineage>
</organism>
<evidence type="ECO:0000313" key="3">
    <source>
        <dbReference type="Proteomes" id="UP000198866"/>
    </source>
</evidence>
<dbReference type="EMBL" id="FNYE01000003">
    <property type="protein sequence ID" value="SEI61109.1"/>
    <property type="molecule type" value="Genomic_DNA"/>
</dbReference>
<proteinExistence type="predicted"/>
<feature type="chain" id="PRO_5011553573" evidence="1">
    <location>
        <begin position="24"/>
        <end position="180"/>
    </location>
</feature>